<accession>A0A7Y9H0F6</accession>
<organism evidence="1 2">
    <name type="scientific">Nocardioides cavernae</name>
    <dbReference type="NCBI Taxonomy" id="1921566"/>
    <lineage>
        <taxon>Bacteria</taxon>
        <taxon>Bacillati</taxon>
        <taxon>Actinomycetota</taxon>
        <taxon>Actinomycetes</taxon>
        <taxon>Propionibacteriales</taxon>
        <taxon>Nocardioidaceae</taxon>
        <taxon>Nocardioides</taxon>
    </lineage>
</organism>
<evidence type="ECO:0000313" key="1">
    <source>
        <dbReference type="EMBL" id="NYE35642.1"/>
    </source>
</evidence>
<reference evidence="1 2" key="1">
    <citation type="submission" date="2020-07" db="EMBL/GenBank/DDBJ databases">
        <authorList>
            <person name="Partida-Martinez L."/>
            <person name="Huntemann M."/>
            <person name="Clum A."/>
            <person name="Wang J."/>
            <person name="Palaniappan K."/>
            <person name="Ritter S."/>
            <person name="Chen I.-M."/>
            <person name="Stamatis D."/>
            <person name="Reddy T."/>
            <person name="O'Malley R."/>
            <person name="Daum C."/>
            <person name="Shapiro N."/>
            <person name="Ivanova N."/>
            <person name="Kyrpides N."/>
            <person name="Woyke T."/>
        </authorList>
    </citation>
    <scope>NUCLEOTIDE SEQUENCE [LARGE SCALE GENOMIC DNA]</scope>
    <source>
        <strain evidence="1 2">AT2.17</strain>
    </source>
</reference>
<dbReference type="RefSeq" id="WP_218858141.1">
    <property type="nucleotide sequence ID" value="NZ_JACCBW010000001.1"/>
</dbReference>
<protein>
    <submittedName>
        <fullName evidence="1">Uncharacterized protein</fullName>
    </submittedName>
</protein>
<name>A0A7Y9H0F6_9ACTN</name>
<evidence type="ECO:0000313" key="2">
    <source>
        <dbReference type="Proteomes" id="UP000549911"/>
    </source>
</evidence>
<sequence length="126" mass="14516">MDEYHRKYNVATSISMWAALRRRHGIKTRIVRDDVLIPWAVNAEHRHAHAVSMLRTEARRRAGKALTPAMAEMLNAWLSGLERDGAVVHYDSDTSEGWWYVPRRDGIDLDLIYEPAERTGRGNFVS</sequence>
<proteinExistence type="predicted"/>
<gene>
    <name evidence="1" type="ORF">F4692_000746</name>
</gene>
<reference evidence="1 2" key="2">
    <citation type="submission" date="2020-08" db="EMBL/GenBank/DDBJ databases">
        <title>The Agave Microbiome: Exploring the role of microbial communities in plant adaptations to desert environments.</title>
        <authorList>
            <person name="Partida-Martinez L.P."/>
        </authorList>
    </citation>
    <scope>NUCLEOTIDE SEQUENCE [LARGE SCALE GENOMIC DNA]</scope>
    <source>
        <strain evidence="1 2">AT2.17</strain>
    </source>
</reference>
<dbReference type="AlphaFoldDB" id="A0A7Y9H0F6"/>
<comment type="caution">
    <text evidence="1">The sequence shown here is derived from an EMBL/GenBank/DDBJ whole genome shotgun (WGS) entry which is preliminary data.</text>
</comment>
<dbReference type="EMBL" id="JACCBW010000001">
    <property type="protein sequence ID" value="NYE35642.1"/>
    <property type="molecule type" value="Genomic_DNA"/>
</dbReference>
<dbReference type="Proteomes" id="UP000549911">
    <property type="component" value="Unassembled WGS sequence"/>
</dbReference>
<keyword evidence="2" id="KW-1185">Reference proteome</keyword>